<dbReference type="STRING" id="137246.A0A401T1Y8"/>
<dbReference type="Gene3D" id="2.60.40.150">
    <property type="entry name" value="C2 domain"/>
    <property type="match status" value="2"/>
</dbReference>
<keyword evidence="3" id="KW-1133">Transmembrane helix</keyword>
<comment type="similarity">
    <text evidence="1">Belongs to the synaptotagmin family.</text>
</comment>
<evidence type="ECO:0000256" key="1">
    <source>
        <dbReference type="ARBA" id="ARBA00006996"/>
    </source>
</evidence>
<protein>
    <recommendedName>
        <fullName evidence="4">C2 domain-containing protein</fullName>
    </recommendedName>
</protein>
<dbReference type="SMART" id="SM00239">
    <property type="entry name" value="C2"/>
    <property type="match status" value="2"/>
</dbReference>
<dbReference type="Proteomes" id="UP000287033">
    <property type="component" value="Unassembled WGS sequence"/>
</dbReference>
<feature type="domain" description="C2" evidence="4">
    <location>
        <begin position="174"/>
        <end position="299"/>
    </location>
</feature>
<dbReference type="InterPro" id="IPR035892">
    <property type="entry name" value="C2_domain_sf"/>
</dbReference>
<dbReference type="GO" id="GO:0006906">
    <property type="term" value="P:vesicle fusion"/>
    <property type="evidence" value="ECO:0007669"/>
    <property type="project" value="TreeGrafter"/>
</dbReference>
<evidence type="ECO:0000256" key="3">
    <source>
        <dbReference type="SAM" id="Phobius"/>
    </source>
</evidence>
<dbReference type="PANTHER" id="PTHR10024:SF351">
    <property type="entry name" value="SYNAPTOTAGMIN-4-LIKE"/>
    <property type="match status" value="1"/>
</dbReference>
<dbReference type="GO" id="GO:0098793">
    <property type="term" value="C:presynapse"/>
    <property type="evidence" value="ECO:0007669"/>
    <property type="project" value="GOC"/>
</dbReference>
<dbReference type="FunFam" id="2.60.40.150:FF:000273">
    <property type="entry name" value="Predicted protein"/>
    <property type="match status" value="1"/>
</dbReference>
<evidence type="ECO:0000313" key="6">
    <source>
        <dbReference type="Proteomes" id="UP000287033"/>
    </source>
</evidence>
<reference evidence="5 6" key="1">
    <citation type="journal article" date="2018" name="Nat. Ecol. Evol.">
        <title>Shark genomes provide insights into elasmobranch evolution and the origin of vertebrates.</title>
        <authorList>
            <person name="Hara Y"/>
            <person name="Yamaguchi K"/>
            <person name="Onimaru K"/>
            <person name="Kadota M"/>
            <person name="Koyanagi M"/>
            <person name="Keeley SD"/>
            <person name="Tatsumi K"/>
            <person name="Tanaka K"/>
            <person name="Motone F"/>
            <person name="Kageyama Y"/>
            <person name="Nozu R"/>
            <person name="Adachi N"/>
            <person name="Nishimura O"/>
            <person name="Nakagawa R"/>
            <person name="Tanegashima C"/>
            <person name="Kiyatake I"/>
            <person name="Matsumoto R"/>
            <person name="Murakumo K"/>
            <person name="Nishida K"/>
            <person name="Terakita A"/>
            <person name="Kuratani S"/>
            <person name="Sato K"/>
            <person name="Hyodo S Kuraku.S."/>
        </authorList>
    </citation>
    <scope>NUCLEOTIDE SEQUENCE [LARGE SCALE GENOMIC DNA]</scope>
</reference>
<dbReference type="InterPro" id="IPR000008">
    <property type="entry name" value="C2_dom"/>
</dbReference>
<evidence type="ECO:0000259" key="4">
    <source>
        <dbReference type="PROSITE" id="PS50004"/>
    </source>
</evidence>
<organism evidence="5 6">
    <name type="scientific">Chiloscyllium punctatum</name>
    <name type="common">Brownbanded bambooshark</name>
    <name type="synonym">Hemiscyllium punctatum</name>
    <dbReference type="NCBI Taxonomy" id="137246"/>
    <lineage>
        <taxon>Eukaryota</taxon>
        <taxon>Metazoa</taxon>
        <taxon>Chordata</taxon>
        <taxon>Craniata</taxon>
        <taxon>Vertebrata</taxon>
        <taxon>Chondrichthyes</taxon>
        <taxon>Elasmobranchii</taxon>
        <taxon>Galeomorphii</taxon>
        <taxon>Galeoidea</taxon>
        <taxon>Orectolobiformes</taxon>
        <taxon>Hemiscylliidae</taxon>
        <taxon>Chiloscyllium</taxon>
    </lineage>
</organism>
<feature type="transmembrane region" description="Helical" evidence="3">
    <location>
        <begin position="6"/>
        <end position="28"/>
    </location>
</feature>
<dbReference type="OrthoDB" id="5915960at2759"/>
<dbReference type="PROSITE" id="PS50004">
    <property type="entry name" value="C2"/>
    <property type="match status" value="2"/>
</dbReference>
<feature type="domain" description="C2" evidence="4">
    <location>
        <begin position="326"/>
        <end position="461"/>
    </location>
</feature>
<dbReference type="EMBL" id="BEZZ01000862">
    <property type="protein sequence ID" value="GCC36655.1"/>
    <property type="molecule type" value="Genomic_DNA"/>
</dbReference>
<dbReference type="GO" id="GO:0030276">
    <property type="term" value="F:clathrin binding"/>
    <property type="evidence" value="ECO:0007669"/>
    <property type="project" value="TreeGrafter"/>
</dbReference>
<dbReference type="GO" id="GO:0005509">
    <property type="term" value="F:calcium ion binding"/>
    <property type="evidence" value="ECO:0007669"/>
    <property type="project" value="TreeGrafter"/>
</dbReference>
<feature type="region of interest" description="Disordered" evidence="2">
    <location>
        <begin position="138"/>
        <end position="172"/>
    </location>
</feature>
<comment type="caution">
    <text evidence="5">The sequence shown here is derived from an EMBL/GenBank/DDBJ whole genome shotgun (WGS) entry which is preliminary data.</text>
</comment>
<dbReference type="GO" id="GO:0005544">
    <property type="term" value="F:calcium-dependent phospholipid binding"/>
    <property type="evidence" value="ECO:0007669"/>
    <property type="project" value="TreeGrafter"/>
</dbReference>
<keyword evidence="3" id="KW-0812">Transmembrane</keyword>
<accession>A0A401T1Y8</accession>
<sequence>MAVPLQVLLGVGLAFLCFCLTLGCTLCWRKRKRRGVPFGKDPASERIIMDPSSPLPGGASTPIKQQYEEVRGLVLDYPTGIVTSLPDKEPDPGYKHNPHGRASLPFIPVVPRASLAGRTKRILERRCTVSGDCSVYNEHGAHPNPGARPSVPSLMGTNALTAAPDDTVGAKSKPRPVLRFTLFYLPRELTLTVTVLGVSGLPKKLGGGCDSFVKVYLLPRFMEPRQTSICRKSLNPEFRESFQFSGYTLEEIKCFTLRFTAYTKEFHNLKDTFVGEVLFACEQGDWQPHSPSAYTRELTTTKTKLKKCLSSQDVVGPSSGTGQAKLLGQLFILLQYQTLANRIKVMVRKAESLARLTRMPGSPDHYVIISLYQDDKVLSTKETKTSSGYNPVWNAPFLFDVPSGDIENLQLSLEFIVMQSRIYTRSGVLGRVVIGANASETGRTHWREMSNRGHVESARWHTIQPDTF</sequence>
<dbReference type="GO" id="GO:0070382">
    <property type="term" value="C:exocytic vesicle"/>
    <property type="evidence" value="ECO:0007669"/>
    <property type="project" value="TreeGrafter"/>
</dbReference>
<evidence type="ECO:0000256" key="2">
    <source>
        <dbReference type="SAM" id="MobiDB-lite"/>
    </source>
</evidence>
<dbReference type="AlphaFoldDB" id="A0A401T1Y8"/>
<dbReference type="OMA" id="HWKEMCN"/>
<keyword evidence="6" id="KW-1185">Reference proteome</keyword>
<dbReference type="GO" id="GO:0001786">
    <property type="term" value="F:phosphatidylserine binding"/>
    <property type="evidence" value="ECO:0007669"/>
    <property type="project" value="TreeGrafter"/>
</dbReference>
<evidence type="ECO:0000313" key="5">
    <source>
        <dbReference type="EMBL" id="GCC36655.1"/>
    </source>
</evidence>
<dbReference type="PANTHER" id="PTHR10024">
    <property type="entry name" value="SYNAPTOTAGMIN"/>
    <property type="match status" value="1"/>
</dbReference>
<gene>
    <name evidence="5" type="ORF">chiPu_0015150</name>
</gene>
<dbReference type="GO" id="GO:0030424">
    <property type="term" value="C:axon"/>
    <property type="evidence" value="ECO:0007669"/>
    <property type="project" value="TreeGrafter"/>
</dbReference>
<name>A0A401T1Y8_CHIPU</name>
<dbReference type="GO" id="GO:0005886">
    <property type="term" value="C:plasma membrane"/>
    <property type="evidence" value="ECO:0007669"/>
    <property type="project" value="TreeGrafter"/>
</dbReference>
<proteinExistence type="inferred from homology"/>
<dbReference type="GO" id="GO:0000149">
    <property type="term" value="F:SNARE binding"/>
    <property type="evidence" value="ECO:0007669"/>
    <property type="project" value="TreeGrafter"/>
</dbReference>
<dbReference type="SUPFAM" id="SSF49562">
    <property type="entry name" value="C2 domain (Calcium/lipid-binding domain, CaLB)"/>
    <property type="match status" value="2"/>
</dbReference>
<keyword evidence="3" id="KW-0472">Membrane</keyword>
<dbReference type="GO" id="GO:0048791">
    <property type="term" value="P:calcium ion-regulated exocytosis of neurotransmitter"/>
    <property type="evidence" value="ECO:0007669"/>
    <property type="project" value="TreeGrafter"/>
</dbReference>
<dbReference type="Pfam" id="PF00168">
    <property type="entry name" value="C2"/>
    <property type="match status" value="2"/>
</dbReference>
<dbReference type="CDD" id="cd00276">
    <property type="entry name" value="C2B_Synaptotagmin"/>
    <property type="match status" value="1"/>
</dbReference>